<dbReference type="PROSITE" id="PS50969">
    <property type="entry name" value="FCP1"/>
    <property type="match status" value="1"/>
</dbReference>
<dbReference type="STRING" id="2070753.A0A3A2ZAX2"/>
<feature type="compositionally biased region" description="Basic and acidic residues" evidence="1">
    <location>
        <begin position="240"/>
        <end position="252"/>
    </location>
</feature>
<dbReference type="PANTHER" id="PTHR12210">
    <property type="entry name" value="DULLARD PROTEIN PHOSPHATASE"/>
    <property type="match status" value="1"/>
</dbReference>
<protein>
    <submittedName>
        <fullName evidence="3">Phosphatase</fullName>
    </submittedName>
</protein>
<dbReference type="NCBIfam" id="TIGR02251">
    <property type="entry name" value="HIF-SF_euk"/>
    <property type="match status" value="1"/>
</dbReference>
<feature type="compositionally biased region" description="Basic and acidic residues" evidence="1">
    <location>
        <begin position="289"/>
        <end position="308"/>
    </location>
</feature>
<gene>
    <name evidence="3" type="ORF">PHISCL_07897</name>
</gene>
<dbReference type="InterPro" id="IPR004274">
    <property type="entry name" value="FCP1_dom"/>
</dbReference>
<accession>A0A3A2ZAX2</accession>
<evidence type="ECO:0000259" key="2">
    <source>
        <dbReference type="PROSITE" id="PS50969"/>
    </source>
</evidence>
<dbReference type="GO" id="GO:0045944">
    <property type="term" value="P:positive regulation of transcription by RNA polymerase II"/>
    <property type="evidence" value="ECO:0007669"/>
    <property type="project" value="UniProtKB-ARBA"/>
</dbReference>
<feature type="compositionally biased region" description="Basic and acidic residues" evidence="1">
    <location>
        <begin position="266"/>
        <end position="277"/>
    </location>
</feature>
<feature type="compositionally biased region" description="Polar residues" evidence="1">
    <location>
        <begin position="38"/>
        <end position="56"/>
    </location>
</feature>
<feature type="region of interest" description="Disordered" evidence="1">
    <location>
        <begin position="1"/>
        <end position="187"/>
    </location>
</feature>
<feature type="compositionally biased region" description="Basic residues" evidence="1">
    <location>
        <begin position="135"/>
        <end position="156"/>
    </location>
</feature>
<dbReference type="AlphaFoldDB" id="A0A3A2ZAX2"/>
<dbReference type="GO" id="GO:0016791">
    <property type="term" value="F:phosphatase activity"/>
    <property type="evidence" value="ECO:0007669"/>
    <property type="project" value="InterPro"/>
</dbReference>
<proteinExistence type="predicted"/>
<feature type="compositionally biased region" description="Polar residues" evidence="1">
    <location>
        <begin position="332"/>
        <end position="353"/>
    </location>
</feature>
<dbReference type="SUPFAM" id="SSF56784">
    <property type="entry name" value="HAD-like"/>
    <property type="match status" value="1"/>
</dbReference>
<keyword evidence="4" id="KW-1185">Reference proteome</keyword>
<feature type="compositionally biased region" description="Polar residues" evidence="1">
    <location>
        <begin position="159"/>
        <end position="172"/>
    </location>
</feature>
<dbReference type="Pfam" id="PF03031">
    <property type="entry name" value="NIF"/>
    <property type="match status" value="1"/>
</dbReference>
<evidence type="ECO:0000256" key="1">
    <source>
        <dbReference type="SAM" id="MobiDB-lite"/>
    </source>
</evidence>
<sequence>MVGGSSERDSSAVLATTTGEAPMSVAPENSGPSPELPPQSQTPAADPSTQNSNGIESSNFAPPSAPSATDTPATDIPATDIPATGIPAANSADPSKKEHTLVPIPSRTSSRAGKQPTLEKSQETTNNDPESNLHGSRRSILNRRRDKSSGSRRSRQRNQDTANMEPKTTTAPESHGPSTSETKTKRSSKLAAFFCCCGSSGVDAEDNVPPSKKTVRQEGPNTQPTPEKIDVNTGDSSTVEPKEPSYVGEEKANLSAGSDQSPSVEEEQKRVSSEHEAQNVGEVSVVSQHETDHDDSSKKNLDEARDSHQLQNLPGATPAVDVGTSEKLDDTPQIQTQHVDSSVLTQVTESPASDSGHATAKPLSAGNDIKDVTCPARDEEAMKLPVNIPPPPPLSEKQVSGAPFERPTTLLPPALPHLKDRKCLVLDLDETLVHSSFKVLERADFTIPVEIEGQYHNIYVIKRPGVDEFMKRVGELYEVVVFTASVSKYGDPLLDQLDIHNVVHHRLFRDSCYNHQGNYVKDLSQVGRDLRETIIIDNSPTSYIFHPQHAIPISSWFSDAHDNELLDLIPVLEDIAGAHVRDVSLVLDISC</sequence>
<dbReference type="InterPro" id="IPR011948">
    <property type="entry name" value="Dullard_phosphatase"/>
</dbReference>
<feature type="domain" description="FCP1 homology" evidence="2">
    <location>
        <begin position="417"/>
        <end position="575"/>
    </location>
</feature>
<dbReference type="InterPro" id="IPR036412">
    <property type="entry name" value="HAD-like_sf"/>
</dbReference>
<dbReference type="SMART" id="SM00577">
    <property type="entry name" value="CPDc"/>
    <property type="match status" value="1"/>
</dbReference>
<feature type="compositionally biased region" description="Low complexity" evidence="1">
    <location>
        <begin position="57"/>
        <end position="84"/>
    </location>
</feature>
<dbReference type="InterPro" id="IPR050365">
    <property type="entry name" value="TIM50"/>
</dbReference>
<reference evidence="4" key="1">
    <citation type="submission" date="2017-02" db="EMBL/GenBank/DDBJ databases">
        <authorList>
            <person name="Tafer H."/>
            <person name="Lopandic K."/>
        </authorList>
    </citation>
    <scope>NUCLEOTIDE SEQUENCE [LARGE SCALE GENOMIC DNA]</scope>
    <source>
        <strain evidence="4">CBS 366.77</strain>
    </source>
</reference>
<feature type="compositionally biased region" description="Basic and acidic residues" evidence="1">
    <location>
        <begin position="1"/>
        <end position="10"/>
    </location>
</feature>
<organism evidence="3 4">
    <name type="scientific">Aspergillus sclerotialis</name>
    <dbReference type="NCBI Taxonomy" id="2070753"/>
    <lineage>
        <taxon>Eukaryota</taxon>
        <taxon>Fungi</taxon>
        <taxon>Dikarya</taxon>
        <taxon>Ascomycota</taxon>
        <taxon>Pezizomycotina</taxon>
        <taxon>Eurotiomycetes</taxon>
        <taxon>Eurotiomycetidae</taxon>
        <taxon>Eurotiales</taxon>
        <taxon>Aspergillaceae</taxon>
        <taxon>Aspergillus</taxon>
        <taxon>Aspergillus subgen. Polypaecilum</taxon>
    </lineage>
</organism>
<dbReference type="InterPro" id="IPR023214">
    <property type="entry name" value="HAD_sf"/>
</dbReference>
<comment type="caution">
    <text evidence="3">The sequence shown here is derived from an EMBL/GenBank/DDBJ whole genome shotgun (WGS) entry which is preliminary data.</text>
</comment>
<dbReference type="GO" id="GO:0009651">
    <property type="term" value="P:response to salt stress"/>
    <property type="evidence" value="ECO:0007669"/>
    <property type="project" value="UniProtKB-ARBA"/>
</dbReference>
<dbReference type="OrthoDB" id="277011at2759"/>
<feature type="region of interest" description="Disordered" evidence="1">
    <location>
        <begin position="383"/>
        <end position="404"/>
    </location>
</feature>
<dbReference type="CDD" id="cd07521">
    <property type="entry name" value="HAD_FCP1-like"/>
    <property type="match status" value="1"/>
</dbReference>
<dbReference type="GO" id="GO:1904262">
    <property type="term" value="P:negative regulation of TORC1 signaling"/>
    <property type="evidence" value="ECO:0007669"/>
    <property type="project" value="UniProtKB-ARBA"/>
</dbReference>
<feature type="compositionally biased region" description="Polar residues" evidence="1">
    <location>
        <begin position="123"/>
        <end position="134"/>
    </location>
</feature>
<dbReference type="Proteomes" id="UP000266188">
    <property type="component" value="Unassembled WGS sequence"/>
</dbReference>
<feature type="region of interest" description="Disordered" evidence="1">
    <location>
        <begin position="199"/>
        <end position="369"/>
    </location>
</feature>
<name>A0A3A2ZAX2_9EURO</name>
<dbReference type="FunFam" id="3.40.50.1000:FF:000043">
    <property type="entry name" value="General stress response phosphoprotein phosphatase Psr1/2"/>
    <property type="match status" value="1"/>
</dbReference>
<evidence type="ECO:0000313" key="4">
    <source>
        <dbReference type="Proteomes" id="UP000266188"/>
    </source>
</evidence>
<dbReference type="Gene3D" id="3.40.50.1000">
    <property type="entry name" value="HAD superfamily/HAD-like"/>
    <property type="match status" value="1"/>
</dbReference>
<evidence type="ECO:0000313" key="3">
    <source>
        <dbReference type="EMBL" id="RJE19760.1"/>
    </source>
</evidence>
<dbReference type="GO" id="GO:0034198">
    <property type="term" value="P:cellular response to amino acid starvation"/>
    <property type="evidence" value="ECO:0007669"/>
    <property type="project" value="UniProtKB-ARBA"/>
</dbReference>
<dbReference type="EMBL" id="MVGC01000372">
    <property type="protein sequence ID" value="RJE19760.1"/>
    <property type="molecule type" value="Genomic_DNA"/>
</dbReference>